<dbReference type="EMBL" id="KV454541">
    <property type="protein sequence ID" value="ODV66897.1"/>
    <property type="molecule type" value="Genomic_DNA"/>
</dbReference>
<dbReference type="PANTHER" id="PTHR15243">
    <property type="entry name" value="SERINE/THREONINE-PROTEIN KINASE 19"/>
    <property type="match status" value="1"/>
</dbReference>
<dbReference type="GO" id="GO:0046579">
    <property type="term" value="P:positive regulation of Ras protein signal transduction"/>
    <property type="evidence" value="ECO:0007669"/>
    <property type="project" value="TreeGrafter"/>
</dbReference>
<accession>A0A1E4RI03</accession>
<reference evidence="4" key="1">
    <citation type="submission" date="2016-05" db="EMBL/GenBank/DDBJ databases">
        <title>Comparative genomics of biotechnologically important yeasts.</title>
        <authorList>
            <consortium name="DOE Joint Genome Institute"/>
            <person name="Riley R."/>
            <person name="Haridas S."/>
            <person name="Wolfe K.H."/>
            <person name="Lopes M.R."/>
            <person name="Hittinger C.T."/>
            <person name="Goker M."/>
            <person name="Salamov A."/>
            <person name="Wisecaver J."/>
            <person name="Long T.M."/>
            <person name="Aerts A.L."/>
            <person name="Barry K."/>
            <person name="Choi C."/>
            <person name="Clum A."/>
            <person name="Coughlan A.Y."/>
            <person name="Deshpande S."/>
            <person name="Douglass A.P."/>
            <person name="Hanson S.J."/>
            <person name="Klenk H.-P."/>
            <person name="Labutti K."/>
            <person name="Lapidus A."/>
            <person name="Lindquist E."/>
            <person name="Lipzen A."/>
            <person name="Meier-Kolthoff J.P."/>
            <person name="Ohm R.A."/>
            <person name="Otillar R.P."/>
            <person name="Pangilinan J."/>
            <person name="Peng Y."/>
            <person name="Rokas A."/>
            <person name="Rosa C.A."/>
            <person name="Scheuner C."/>
            <person name="Sibirny A.A."/>
            <person name="Slot J.C."/>
            <person name="Stielow J.B."/>
            <person name="Sun H."/>
            <person name="Kurtzman C.P."/>
            <person name="Blackwell M."/>
            <person name="Grigoriev I.V."/>
            <person name="Jeffries T.W."/>
        </authorList>
    </citation>
    <scope>NUCLEOTIDE SEQUENCE [LARGE SCALE GENOMIC DNA]</scope>
    <source>
        <strain evidence="4">NRRL Y-1933</strain>
    </source>
</reference>
<dbReference type="AlphaFoldDB" id="A0A1E4RI03"/>
<dbReference type="InterPro" id="IPR018865">
    <property type="entry name" value="STK19-like"/>
</dbReference>
<evidence type="ECO:0000313" key="4">
    <source>
        <dbReference type="Proteomes" id="UP000095085"/>
    </source>
</evidence>
<keyword evidence="4" id="KW-1185">Reference proteome</keyword>
<evidence type="ECO:0000313" key="3">
    <source>
        <dbReference type="EMBL" id="ODV66897.1"/>
    </source>
</evidence>
<dbReference type="PANTHER" id="PTHR15243:SF0">
    <property type="entry name" value="SERINE_THREONINE-PROTEIN KINASE 19"/>
    <property type="match status" value="1"/>
</dbReference>
<dbReference type="GeneID" id="30994696"/>
<dbReference type="OrthoDB" id="3980126at2759"/>
<feature type="region of interest" description="Disordered" evidence="2">
    <location>
        <begin position="1"/>
        <end position="26"/>
    </location>
</feature>
<dbReference type="Proteomes" id="UP000095085">
    <property type="component" value="Unassembled WGS sequence"/>
</dbReference>
<organism evidence="3 4">
    <name type="scientific">Hyphopichia burtonii NRRL Y-1933</name>
    <dbReference type="NCBI Taxonomy" id="984485"/>
    <lineage>
        <taxon>Eukaryota</taxon>
        <taxon>Fungi</taxon>
        <taxon>Dikarya</taxon>
        <taxon>Ascomycota</taxon>
        <taxon>Saccharomycotina</taxon>
        <taxon>Pichiomycetes</taxon>
        <taxon>Debaryomycetaceae</taxon>
        <taxon>Hyphopichia</taxon>
    </lineage>
</organism>
<comment type="similarity">
    <text evidence="1">Belongs to the STK19 family.</text>
</comment>
<proteinExistence type="inferred from homology"/>
<evidence type="ECO:0000256" key="2">
    <source>
        <dbReference type="SAM" id="MobiDB-lite"/>
    </source>
</evidence>
<dbReference type="Pfam" id="PF10494">
    <property type="entry name" value="Stk19"/>
    <property type="match status" value="1"/>
</dbReference>
<name>A0A1E4RI03_9ASCO</name>
<evidence type="ECO:0000256" key="1">
    <source>
        <dbReference type="ARBA" id="ARBA00093458"/>
    </source>
</evidence>
<dbReference type="RefSeq" id="XP_020075964.1">
    <property type="nucleotide sequence ID" value="XM_020220146.1"/>
</dbReference>
<gene>
    <name evidence="3" type="ORF">HYPBUDRAFT_148676</name>
</gene>
<protein>
    <submittedName>
        <fullName evidence="3">Uncharacterized protein</fullName>
    </submittedName>
</protein>
<sequence length="387" mass="44577">MSNLRYSAANTSRVNKKNPISPIKKHKTQLKKILTQQERYKQNLKKNELSPSPNITKTKEDEKLVIENYDVQLDFQLSSNDDILVAIDTILENQWAESTFLHSRFHSNEIVEKTNPKENLLFLLSGLSMETKADIIKYRKAFLSEGLVTLNQLYSIYDHQGQTFVDRSLEIKIRQGKLKKFIITNASPIISRSPQKWQSGKTTYGFENAEVIAKTQDYLNLIKRDITKLENSDDDFLLSSLKKFHTFVENNPTSLFIGENELLDKKELSSLVRLGYVTLTSNHLNEIESHHYSISYPNCGTFLKLVNSGRSWLVKLLTKTKFKQILEESLFNKWEGLNSQGTNKMNNFRKPFYGYDLHWILADSLGAGIIEVFNTPVGRGWQLTGKL</sequence>
<feature type="compositionally biased region" description="Polar residues" evidence="2">
    <location>
        <begin position="1"/>
        <end position="13"/>
    </location>
</feature>